<keyword evidence="2" id="KW-1185">Reference proteome</keyword>
<organism evidence="1 2">
    <name type="scientific">Hominisplanchenecus murintestinalis</name>
    <dbReference type="NCBI Taxonomy" id="2941517"/>
    <lineage>
        <taxon>Bacteria</taxon>
        <taxon>Bacillati</taxon>
        <taxon>Bacillota</taxon>
        <taxon>Clostridia</taxon>
        <taxon>Lachnospirales</taxon>
        <taxon>Lachnospiraceae</taxon>
        <taxon>Hominisplanchenecus</taxon>
    </lineage>
</organism>
<protein>
    <submittedName>
        <fullName evidence="1">Uncharacterized protein</fullName>
    </submittedName>
</protein>
<evidence type="ECO:0000313" key="2">
    <source>
        <dbReference type="Proteomes" id="UP000307720"/>
    </source>
</evidence>
<accession>A0AC61QYA9</accession>
<evidence type="ECO:0000313" key="1">
    <source>
        <dbReference type="EMBL" id="TGX97238.1"/>
    </source>
</evidence>
<proteinExistence type="predicted"/>
<name>A0AC61QYA9_9FIRM</name>
<comment type="caution">
    <text evidence="1">The sequence shown here is derived from an EMBL/GenBank/DDBJ whole genome shotgun (WGS) entry which is preliminary data.</text>
</comment>
<dbReference type="Proteomes" id="UP000307720">
    <property type="component" value="Unassembled WGS sequence"/>
</dbReference>
<dbReference type="EMBL" id="SRZB01000035">
    <property type="protein sequence ID" value="TGX97238.1"/>
    <property type="molecule type" value="Genomic_DNA"/>
</dbReference>
<gene>
    <name evidence="1" type="ORF">E5357_13225</name>
</gene>
<sequence length="420" mass="47881">MMSLFTHLIKKYRKTQREIEEEDRLDMEMAEESLTAEEGPWRLRLWPGRRRGSRRRRLLLFICCVCLTLIGGLLFLYLHVGTEYKVLMTEKRTDINGTGYTEFGEYILKYSPDGVTCVSGSGSVLWNSTFSMQSPIVDVRGTTAVIADQKGTQIYVFNQNGQQGQFQTSLPVEKVRVAKQGVVAAVLNDDDITWVNFYDAQGEEIAKSRNSLGDSGYPLDIALSPDGMKIMVSYLCITKGIMNTKICFYNFDSVGQAEINNMVASQIYENAVAPEVIFTDEGTSVAFLSNGFSIFKGKQIPEETKKVQFEEEILSIFHDGNKFGFIFKSDKRDYKYRMQLYDTNGKLLAKTYFDLDYKQVKLRGGSLIFFNDKEFEIYNTGGRKKFSCTYDKAIQDIIKVNGFQKYMVISQNSVSTIRLK</sequence>
<reference evidence="1" key="1">
    <citation type="submission" date="2019-04" db="EMBL/GenBank/DDBJ databases">
        <title>Microbes associate with the intestines of laboratory mice.</title>
        <authorList>
            <person name="Navarre W."/>
            <person name="Wong E."/>
            <person name="Huang K."/>
            <person name="Tropini C."/>
            <person name="Ng K."/>
            <person name="Yu B."/>
        </authorList>
    </citation>
    <scope>NUCLEOTIDE SEQUENCE</scope>
    <source>
        <strain evidence="1">NM72_1-8</strain>
    </source>
</reference>